<sequence>MSWSVRESSRAIREASSNGIVRRMVNLPRSIVGGFSRVMGHGICRIGIGGRRDQNPIPNFPLQPPQEPLIAPEEWTFLSVFEQQYGSKHPFFYACQFMEALKIAEDEHRFMFMYLHSPHHPFTPSFCRETLTSDLVVQFLDANFVCWGSLADRGEGLQMVSTLQPASFPCCAVIAPAAGNSIAVLQQMEGPVSPAELVEILQRTVEEQGLAFSNSRSKEEETIRARAIEEERKRDRVKEEEKIRADRRLREEQDAAYLAALKIDKEKEKLNSLLPERKVQKPADSSNKANYEKLRHSATQKQFGKAKEVSTVRETANGSKDSQATQILIRFPNGERREQSFSCSDKILSIYRYIDSLRLPGIGNYRLISSFPRRVYSVDQIGMTLKDAGLYPKATLFLELL</sequence>
<dbReference type="InterPro" id="IPR036249">
    <property type="entry name" value="Thioredoxin-like_sf"/>
</dbReference>
<evidence type="ECO:0000313" key="4">
    <source>
        <dbReference type="EMBL" id="CAK7325059.1"/>
    </source>
</evidence>
<feature type="region of interest" description="Disordered" evidence="2">
    <location>
        <begin position="273"/>
        <end position="309"/>
    </location>
</feature>
<dbReference type="CDD" id="cd02958">
    <property type="entry name" value="UAS"/>
    <property type="match status" value="1"/>
</dbReference>
<reference evidence="4 5" key="1">
    <citation type="submission" date="2024-01" db="EMBL/GenBank/DDBJ databases">
        <authorList>
            <person name="Waweru B."/>
        </authorList>
    </citation>
    <scope>NUCLEOTIDE SEQUENCE [LARGE SCALE GENOMIC DNA]</scope>
</reference>
<dbReference type="InterPro" id="IPR049483">
    <property type="entry name" value="FAF1_2-like_UAS"/>
</dbReference>
<dbReference type="Pfam" id="PF21021">
    <property type="entry name" value="FAF1"/>
    <property type="match status" value="1"/>
</dbReference>
<dbReference type="SUPFAM" id="SSF54236">
    <property type="entry name" value="Ubiquitin-like"/>
    <property type="match status" value="1"/>
</dbReference>
<dbReference type="Proteomes" id="UP001314170">
    <property type="component" value="Unassembled WGS sequence"/>
</dbReference>
<gene>
    <name evidence="4" type="ORF">DCAF_LOCUS2731</name>
</gene>
<dbReference type="SMART" id="SM00166">
    <property type="entry name" value="UBX"/>
    <property type="match status" value="1"/>
</dbReference>
<proteinExistence type="predicted"/>
<dbReference type="PANTHER" id="PTHR23322">
    <property type="entry name" value="FAS-ASSOCIATED PROTEIN"/>
    <property type="match status" value="1"/>
</dbReference>
<dbReference type="GO" id="GO:0043130">
    <property type="term" value="F:ubiquitin binding"/>
    <property type="evidence" value="ECO:0007669"/>
    <property type="project" value="TreeGrafter"/>
</dbReference>
<dbReference type="Pfam" id="PF00789">
    <property type="entry name" value="UBX"/>
    <property type="match status" value="1"/>
</dbReference>
<keyword evidence="5" id="KW-1185">Reference proteome</keyword>
<accession>A0AAV1QY57</accession>
<comment type="caution">
    <text evidence="4">The sequence shown here is derived from an EMBL/GenBank/DDBJ whole genome shotgun (WGS) entry which is preliminary data.</text>
</comment>
<protein>
    <recommendedName>
        <fullName evidence="3">UBX domain-containing protein</fullName>
    </recommendedName>
</protein>
<dbReference type="InterPro" id="IPR006577">
    <property type="entry name" value="UAS"/>
</dbReference>
<name>A0AAV1QY57_9ROSI</name>
<dbReference type="AlphaFoldDB" id="A0AAV1QY57"/>
<dbReference type="SMART" id="SM00594">
    <property type="entry name" value="UAS"/>
    <property type="match status" value="1"/>
</dbReference>
<dbReference type="GO" id="GO:0005783">
    <property type="term" value="C:endoplasmic reticulum"/>
    <property type="evidence" value="ECO:0007669"/>
    <property type="project" value="TreeGrafter"/>
</dbReference>
<evidence type="ECO:0000256" key="2">
    <source>
        <dbReference type="SAM" id="MobiDB-lite"/>
    </source>
</evidence>
<dbReference type="Gene3D" id="3.10.20.90">
    <property type="entry name" value="Phosphatidylinositol 3-kinase Catalytic Subunit, Chain A, domain 1"/>
    <property type="match status" value="1"/>
</dbReference>
<keyword evidence="1" id="KW-0833">Ubl conjugation pathway</keyword>
<dbReference type="EMBL" id="CAWUPB010000827">
    <property type="protein sequence ID" value="CAK7325059.1"/>
    <property type="molecule type" value="Genomic_DNA"/>
</dbReference>
<evidence type="ECO:0000259" key="3">
    <source>
        <dbReference type="PROSITE" id="PS50033"/>
    </source>
</evidence>
<dbReference type="InterPro" id="IPR001012">
    <property type="entry name" value="UBX_dom"/>
</dbReference>
<dbReference type="PANTHER" id="PTHR23322:SF71">
    <property type="entry name" value="UBIQUITIN-ASSOCIATED (UBA) PROTEIN-RELATED"/>
    <property type="match status" value="1"/>
</dbReference>
<dbReference type="InterPro" id="IPR029071">
    <property type="entry name" value="Ubiquitin-like_domsf"/>
</dbReference>
<dbReference type="InterPro" id="IPR050730">
    <property type="entry name" value="UBX_domain-protein"/>
</dbReference>
<evidence type="ECO:0000313" key="5">
    <source>
        <dbReference type="Proteomes" id="UP001314170"/>
    </source>
</evidence>
<dbReference type="CDD" id="cd01767">
    <property type="entry name" value="UBX"/>
    <property type="match status" value="1"/>
</dbReference>
<evidence type="ECO:0000256" key="1">
    <source>
        <dbReference type="ARBA" id="ARBA00022786"/>
    </source>
</evidence>
<dbReference type="PROSITE" id="PS50033">
    <property type="entry name" value="UBX"/>
    <property type="match status" value="1"/>
</dbReference>
<feature type="domain" description="UBX" evidence="3">
    <location>
        <begin position="320"/>
        <end position="398"/>
    </location>
</feature>
<dbReference type="SUPFAM" id="SSF52833">
    <property type="entry name" value="Thioredoxin-like"/>
    <property type="match status" value="1"/>
</dbReference>
<dbReference type="GO" id="GO:0036503">
    <property type="term" value="P:ERAD pathway"/>
    <property type="evidence" value="ECO:0007669"/>
    <property type="project" value="TreeGrafter"/>
</dbReference>
<organism evidence="4 5">
    <name type="scientific">Dovyalis caffra</name>
    <dbReference type="NCBI Taxonomy" id="77055"/>
    <lineage>
        <taxon>Eukaryota</taxon>
        <taxon>Viridiplantae</taxon>
        <taxon>Streptophyta</taxon>
        <taxon>Embryophyta</taxon>
        <taxon>Tracheophyta</taxon>
        <taxon>Spermatophyta</taxon>
        <taxon>Magnoliopsida</taxon>
        <taxon>eudicotyledons</taxon>
        <taxon>Gunneridae</taxon>
        <taxon>Pentapetalae</taxon>
        <taxon>rosids</taxon>
        <taxon>fabids</taxon>
        <taxon>Malpighiales</taxon>
        <taxon>Salicaceae</taxon>
        <taxon>Flacourtieae</taxon>
        <taxon>Dovyalis</taxon>
    </lineage>
</organism>
<dbReference type="Gene3D" id="3.40.30.10">
    <property type="entry name" value="Glutaredoxin"/>
    <property type="match status" value="1"/>
</dbReference>